<dbReference type="STRING" id="858619.CVAR_2429"/>
<feature type="transmembrane region" description="Helical" evidence="6">
    <location>
        <begin position="363"/>
        <end position="383"/>
    </location>
</feature>
<feature type="transmembrane region" description="Helical" evidence="6">
    <location>
        <begin position="165"/>
        <end position="186"/>
    </location>
</feature>
<dbReference type="EMBL" id="CP002917">
    <property type="protein sequence ID" value="AEK37774.1"/>
    <property type="molecule type" value="Genomic_DNA"/>
</dbReference>
<keyword evidence="3 6" id="KW-0812">Transmembrane</keyword>
<dbReference type="InterPro" id="IPR019108">
    <property type="entry name" value="Caa3_assmbl_CtaG-rel"/>
</dbReference>
<evidence type="ECO:0000313" key="8">
    <source>
        <dbReference type="Proteomes" id="UP000006659"/>
    </source>
</evidence>
<feature type="transmembrane region" description="Helical" evidence="6">
    <location>
        <begin position="596"/>
        <end position="618"/>
    </location>
</feature>
<keyword evidence="4 6" id="KW-1133">Transmembrane helix</keyword>
<dbReference type="eggNOG" id="COG3336">
    <property type="taxonomic scope" value="Bacteria"/>
</dbReference>
<feature type="transmembrane region" description="Helical" evidence="6">
    <location>
        <begin position="192"/>
        <end position="216"/>
    </location>
</feature>
<proteinExistence type="predicted"/>
<feature type="transmembrane region" description="Helical" evidence="6">
    <location>
        <begin position="46"/>
        <end position="71"/>
    </location>
</feature>
<evidence type="ECO:0000256" key="3">
    <source>
        <dbReference type="ARBA" id="ARBA00022692"/>
    </source>
</evidence>
<evidence type="ECO:0000256" key="1">
    <source>
        <dbReference type="ARBA" id="ARBA00004651"/>
    </source>
</evidence>
<feature type="transmembrane region" description="Helical" evidence="6">
    <location>
        <begin position="511"/>
        <end position="532"/>
    </location>
</feature>
<dbReference type="HOGENOM" id="CLU_016803_0_0_11"/>
<accession>G0HHQ4</accession>
<dbReference type="Pfam" id="PF09678">
    <property type="entry name" value="Caa3_CtaG"/>
    <property type="match status" value="1"/>
</dbReference>
<feature type="transmembrane region" description="Helical" evidence="6">
    <location>
        <begin position="429"/>
        <end position="449"/>
    </location>
</feature>
<evidence type="ECO:0000256" key="4">
    <source>
        <dbReference type="ARBA" id="ARBA00022989"/>
    </source>
</evidence>
<organism evidence="7 8">
    <name type="scientific">Corynebacterium variabile (strain DSM 44702 / CIP 107183 / JCM 12073 / NCIMB 30131)</name>
    <name type="common">Corynebacterium mooreparkense</name>
    <dbReference type="NCBI Taxonomy" id="858619"/>
    <lineage>
        <taxon>Bacteria</taxon>
        <taxon>Bacillati</taxon>
        <taxon>Actinomycetota</taxon>
        <taxon>Actinomycetes</taxon>
        <taxon>Mycobacteriales</taxon>
        <taxon>Corynebacteriaceae</taxon>
        <taxon>Corynebacterium</taxon>
    </lineage>
</organism>
<dbReference type="Proteomes" id="UP000006659">
    <property type="component" value="Chromosome"/>
</dbReference>
<feature type="transmembrane region" description="Helical" evidence="6">
    <location>
        <begin position="237"/>
        <end position="258"/>
    </location>
</feature>
<keyword evidence="2" id="KW-1003">Cell membrane</keyword>
<dbReference type="AlphaFoldDB" id="G0HHQ4"/>
<feature type="transmembrane region" description="Helical" evidence="6">
    <location>
        <begin position="395"/>
        <end position="417"/>
    </location>
</feature>
<protein>
    <submittedName>
        <fullName evidence="7">Putative membrane protein</fullName>
    </submittedName>
</protein>
<evidence type="ECO:0000313" key="7">
    <source>
        <dbReference type="EMBL" id="AEK37774.1"/>
    </source>
</evidence>
<evidence type="ECO:0000256" key="2">
    <source>
        <dbReference type="ARBA" id="ARBA00022475"/>
    </source>
</evidence>
<feature type="transmembrane region" description="Helical" evidence="6">
    <location>
        <begin position="479"/>
        <end position="499"/>
    </location>
</feature>
<feature type="transmembrane region" description="Helical" evidence="6">
    <location>
        <begin position="138"/>
        <end position="158"/>
    </location>
</feature>
<name>G0HHQ4_CORVD</name>
<evidence type="ECO:0000256" key="6">
    <source>
        <dbReference type="SAM" id="Phobius"/>
    </source>
</evidence>
<comment type="subcellular location">
    <subcellularLocation>
        <location evidence="1">Cell membrane</location>
        <topology evidence="1">Multi-pass membrane protein</topology>
    </subcellularLocation>
</comment>
<feature type="transmembrane region" description="Helical" evidence="6">
    <location>
        <begin position="270"/>
        <end position="291"/>
    </location>
</feature>
<reference evidence="7 8" key="1">
    <citation type="journal article" date="2011" name="BMC Genomics">
        <title>Complete genome sequence of Corynebacterium variabile DSM 44702 isolated from the surface of smear-ripened cheeses and insights into cheese ripening and flavor generation.</title>
        <authorList>
            <person name="Schroeder J."/>
            <person name="Maus I."/>
            <person name="Trost E."/>
            <person name="Tauch A."/>
        </authorList>
    </citation>
    <scope>NUCLEOTIDE SEQUENCE [LARGE SCALE GENOMIC DNA]</scope>
    <source>
        <strain evidence="8">DSM 44702 / JCM 12073 / NCIMB 30131</strain>
    </source>
</reference>
<gene>
    <name evidence="7" type="ordered locus">CVAR_2429</name>
</gene>
<feature type="transmembrane region" description="Helical" evidence="6">
    <location>
        <begin position="92"/>
        <end position="118"/>
    </location>
</feature>
<keyword evidence="5 6" id="KW-0472">Membrane</keyword>
<sequence>MWLRVMRKGAAYLCPGMLLLAVAAMLSGDLPYREAAEPYPGSGTAVAYVVLSGVTWAAGALVLGGIVIVAVSSCPDRWGLLSASTYLVQRTVVASAALWFVGSVVTVPVSVAASSGVPVVKLIRSGIVFEVLPAVEEAYAWIVSAVCAAVVFLVTSPWPRWNPTVLAAIPACIGLMAVPVTGNVAQGPDHDIATTLAFGVYVPLAVLIGVRSLVGLRGMVRRTDADVTADTRARRRVVMVSLLAETVCLAAGLVLVLWLLAPGALLTESVYGRCCLAGGIVLVILMIADVRELRCGGAEITRLWSVLSCVGVAALVLVAAMVRLYTAPVLPRHEFSIWDVYLGYELPDPPSVLRMIGVVRFDFFLGTASLVLAALYLWGYLHLRRRGVHWPLNKLLWWLGGCVGLLMGTSSGLATYSSAMMSVHMGNHMLLNMYASVMLVLGSPVTLALRALPAMSRRQGLTGPREWVTSLMKAGFSRVVTHPAFTFIVFVASLYVVYFTPLWGMFAKYHWWHLFITIHFTVSGYLFFWTIIGDDPGPRELPHIARLGILLGAMPFHAFFGIAMMSLDSTIAADFYDRLRFDWLADRLHDQWVGGAIAWGMSEIPILIVAIALGVQWFRSDQRAAKRLDRWEDAGKTDDLDAYNRMLHEMKSSR</sequence>
<feature type="transmembrane region" description="Helical" evidence="6">
    <location>
        <begin position="544"/>
        <end position="567"/>
    </location>
</feature>
<feature type="transmembrane region" description="Helical" evidence="6">
    <location>
        <begin position="303"/>
        <end position="325"/>
    </location>
</feature>
<evidence type="ECO:0000256" key="5">
    <source>
        <dbReference type="ARBA" id="ARBA00023136"/>
    </source>
</evidence>
<dbReference type="KEGG" id="cva:CVAR_2429"/>
<dbReference type="GO" id="GO:0005886">
    <property type="term" value="C:plasma membrane"/>
    <property type="evidence" value="ECO:0007669"/>
    <property type="project" value="UniProtKB-SubCell"/>
</dbReference>